<dbReference type="InterPro" id="IPR014105">
    <property type="entry name" value="Carotenoid/retinoid_OxRdtase"/>
</dbReference>
<reference evidence="6" key="1">
    <citation type="submission" date="2020-08" db="EMBL/GenBank/DDBJ databases">
        <title>Whole genome shotgun sequence of Actinocatenispora sera NBRC 101916.</title>
        <authorList>
            <person name="Komaki H."/>
            <person name="Tamura T."/>
        </authorList>
    </citation>
    <scope>NUCLEOTIDE SEQUENCE</scope>
    <source>
        <strain evidence="6">NBRC 101916</strain>
    </source>
</reference>
<dbReference type="InterPro" id="IPR036188">
    <property type="entry name" value="FAD/NAD-bd_sf"/>
</dbReference>
<name>A0A810KZJ1_9ACTN</name>
<organism evidence="6 7">
    <name type="scientific">Actinocatenispora sera</name>
    <dbReference type="NCBI Taxonomy" id="390989"/>
    <lineage>
        <taxon>Bacteria</taxon>
        <taxon>Bacillati</taxon>
        <taxon>Actinomycetota</taxon>
        <taxon>Actinomycetes</taxon>
        <taxon>Micromonosporales</taxon>
        <taxon>Micromonosporaceae</taxon>
        <taxon>Actinocatenispora</taxon>
    </lineage>
</organism>
<dbReference type="PANTHER" id="PTHR43734:SF1">
    <property type="entry name" value="PHYTOENE DESATURASE"/>
    <property type="match status" value="1"/>
</dbReference>
<dbReference type="AlphaFoldDB" id="A0A810KZJ1"/>
<evidence type="ECO:0000256" key="1">
    <source>
        <dbReference type="ARBA" id="ARBA00004829"/>
    </source>
</evidence>
<evidence type="ECO:0000256" key="4">
    <source>
        <dbReference type="RuleBase" id="RU362075"/>
    </source>
</evidence>
<comment type="similarity">
    <text evidence="4">Belongs to the carotenoid/retinoid oxidoreductase family.</text>
</comment>
<dbReference type="NCBIfam" id="TIGR02734">
    <property type="entry name" value="crtI_fam"/>
    <property type="match status" value="1"/>
</dbReference>
<proteinExistence type="inferred from homology"/>
<comment type="pathway">
    <text evidence="1 4">Carotenoid biosynthesis.</text>
</comment>
<dbReference type="PANTHER" id="PTHR43734">
    <property type="entry name" value="PHYTOENE DESATURASE"/>
    <property type="match status" value="1"/>
</dbReference>
<gene>
    <name evidence="6" type="ORF">Asera_27680</name>
</gene>
<dbReference type="SUPFAM" id="SSF51905">
    <property type="entry name" value="FAD/NAD(P)-binding domain"/>
    <property type="match status" value="1"/>
</dbReference>
<evidence type="ECO:0000313" key="6">
    <source>
        <dbReference type="EMBL" id="BCJ28660.1"/>
    </source>
</evidence>
<dbReference type="RefSeq" id="WP_035298667.1">
    <property type="nucleotide sequence ID" value="NZ_AP023354.1"/>
</dbReference>
<dbReference type="GO" id="GO:0016117">
    <property type="term" value="P:carotenoid biosynthetic process"/>
    <property type="evidence" value="ECO:0007669"/>
    <property type="project" value="UniProtKB-KW"/>
</dbReference>
<protein>
    <submittedName>
        <fullName evidence="6">Phytoene dehydrogenase</fullName>
    </submittedName>
</protein>
<keyword evidence="3 4" id="KW-0560">Oxidoreductase</keyword>
<keyword evidence="7" id="KW-1185">Reference proteome</keyword>
<evidence type="ECO:0000259" key="5">
    <source>
        <dbReference type="Pfam" id="PF01593"/>
    </source>
</evidence>
<evidence type="ECO:0000313" key="7">
    <source>
        <dbReference type="Proteomes" id="UP000680750"/>
    </source>
</evidence>
<sequence length="496" mass="53433">MEVFAVRTVIGATDRVVIVGAGLGGLACAIRLAAAGRQVTVLEREEVPGGRAGRLTDGEFGFDTGPTVLTMPDLLDDTLATVGENRADWLDLVRLDPSYRAHFPDGSTLDIRSTTAGTAAEIARVCGPKEADSFLHFADYARGMYEIEWNSFIDRNFDSPMDLLGRDLARLVAAGGFRRLGPKIASFFHDPRTRRIFSFQSLYAGVAPDRALALYSVISYLDTVAGVWFPRGGIHAVPVALARVAAKHGVDIRYGRTVTEVELDGSRARSVHTADGERIAADVVVLNPDLPVVYRDLLHRPLRRALRYSPSCVVLHVGATAGYGRIAHHNIHFGTAWRRTFRQIIDAGRLMSDPSILVCNPTATDSSLAPSGAHTYYVLAPVPNLTAGIDWASIGEHYADELLRTLEQRGYRGLNSAITVRHLVTPADWARAGMAAGTPFAAAHLFSQTGPLRPGNLAPGLDNVVFVGSGTQPGVGVPMVLLSARLAAERITGDQR</sequence>
<keyword evidence="2 4" id="KW-0125">Carotenoid biosynthesis</keyword>
<dbReference type="Proteomes" id="UP000680750">
    <property type="component" value="Chromosome"/>
</dbReference>
<evidence type="ECO:0000256" key="3">
    <source>
        <dbReference type="ARBA" id="ARBA00023002"/>
    </source>
</evidence>
<dbReference type="EMBL" id="AP023354">
    <property type="protein sequence ID" value="BCJ28660.1"/>
    <property type="molecule type" value="Genomic_DNA"/>
</dbReference>
<dbReference type="PRINTS" id="PR00411">
    <property type="entry name" value="PNDRDTASEI"/>
</dbReference>
<feature type="domain" description="Amine oxidase" evidence="5">
    <location>
        <begin position="23"/>
        <end position="491"/>
    </location>
</feature>
<dbReference type="KEGG" id="aser:Asera_27680"/>
<dbReference type="Pfam" id="PF01593">
    <property type="entry name" value="Amino_oxidase"/>
    <property type="match status" value="1"/>
</dbReference>
<dbReference type="GO" id="GO:0016491">
    <property type="term" value="F:oxidoreductase activity"/>
    <property type="evidence" value="ECO:0007669"/>
    <property type="project" value="UniProtKB-KW"/>
</dbReference>
<dbReference type="InterPro" id="IPR002937">
    <property type="entry name" value="Amino_oxidase"/>
</dbReference>
<dbReference type="OrthoDB" id="9774675at2"/>
<dbReference type="Gene3D" id="3.50.50.60">
    <property type="entry name" value="FAD/NAD(P)-binding domain"/>
    <property type="match status" value="2"/>
</dbReference>
<dbReference type="PROSITE" id="PS51257">
    <property type="entry name" value="PROKAR_LIPOPROTEIN"/>
    <property type="match status" value="1"/>
</dbReference>
<accession>A0A810KZJ1</accession>
<evidence type="ECO:0000256" key="2">
    <source>
        <dbReference type="ARBA" id="ARBA00022746"/>
    </source>
</evidence>